<dbReference type="Proteomes" id="UP000887574">
    <property type="component" value="Unplaced"/>
</dbReference>
<dbReference type="SMART" id="SM00225">
    <property type="entry name" value="BTB"/>
    <property type="match status" value="1"/>
</dbReference>
<dbReference type="SUPFAM" id="SSF54695">
    <property type="entry name" value="POZ domain"/>
    <property type="match status" value="1"/>
</dbReference>
<evidence type="ECO:0000313" key="2">
    <source>
        <dbReference type="Proteomes" id="UP000887574"/>
    </source>
</evidence>
<proteinExistence type="predicted"/>
<dbReference type="CDD" id="cd18186">
    <property type="entry name" value="BTB_POZ_ZBTB_KLHL-like"/>
    <property type="match status" value="1"/>
</dbReference>
<dbReference type="PROSITE" id="PS50097">
    <property type="entry name" value="BTB"/>
    <property type="match status" value="1"/>
</dbReference>
<keyword evidence="2" id="KW-1185">Reference proteome</keyword>
<protein>
    <submittedName>
        <fullName evidence="3">BTB domain-containing protein</fullName>
    </submittedName>
</protein>
<sequence>MNEEVLSGSDMFRLFRTDQRGFERFGVVLDEHQSTHLNGMHQQSFRLISVEFSTLSEEVMNVDKAAFKLVPDLSVPFELEEKNYASLNPANCFLGAECVISVFKCSQRGAKDCLKFYLRFTSGVEYLSFDADITTSIGSETFEQKHCFESISDKQLNVGKILWDQLKDPELEGYRFPVNLGVITAFSKYFKGLFSDAFLQFPSRQYELKDVSAVHFQLLLKAIYPSPEVQGLVLTPKNVGILLSLADLYQVEIPRIVNYLKNCPDTQIELTEKVQLAELFHCPQLKEHLSQDLG</sequence>
<name>A0A915CP87_9BILA</name>
<dbReference type="PANTHER" id="PTHR22744">
    <property type="entry name" value="HELIX LOOP HELIX PROTEIN 21-RELATED"/>
    <property type="match status" value="1"/>
</dbReference>
<dbReference type="PANTHER" id="PTHR22744:SF17">
    <property type="entry name" value="BTB DOMAIN-CONTAINING PROTEIN"/>
    <property type="match status" value="1"/>
</dbReference>
<dbReference type="InterPro" id="IPR011333">
    <property type="entry name" value="SKP1/BTB/POZ_sf"/>
</dbReference>
<accession>A0A915CP87</accession>
<dbReference type="AlphaFoldDB" id="A0A915CP87"/>
<feature type="domain" description="BTB" evidence="1">
    <location>
        <begin position="152"/>
        <end position="224"/>
    </location>
</feature>
<dbReference type="InterPro" id="IPR000210">
    <property type="entry name" value="BTB/POZ_dom"/>
</dbReference>
<reference evidence="3" key="1">
    <citation type="submission" date="2022-11" db="UniProtKB">
        <authorList>
            <consortium name="WormBaseParasite"/>
        </authorList>
    </citation>
    <scope>IDENTIFICATION</scope>
</reference>
<dbReference type="Gene3D" id="3.30.710.10">
    <property type="entry name" value="Potassium Channel Kv1.1, Chain A"/>
    <property type="match status" value="1"/>
</dbReference>
<dbReference type="WBParaSite" id="jg11129.2">
    <property type="protein sequence ID" value="jg11129.2"/>
    <property type="gene ID" value="jg11129"/>
</dbReference>
<evidence type="ECO:0000259" key="1">
    <source>
        <dbReference type="PROSITE" id="PS50097"/>
    </source>
</evidence>
<evidence type="ECO:0000313" key="3">
    <source>
        <dbReference type="WBParaSite" id="jg11129.2"/>
    </source>
</evidence>
<organism evidence="2 3">
    <name type="scientific">Ditylenchus dipsaci</name>
    <dbReference type="NCBI Taxonomy" id="166011"/>
    <lineage>
        <taxon>Eukaryota</taxon>
        <taxon>Metazoa</taxon>
        <taxon>Ecdysozoa</taxon>
        <taxon>Nematoda</taxon>
        <taxon>Chromadorea</taxon>
        <taxon>Rhabditida</taxon>
        <taxon>Tylenchina</taxon>
        <taxon>Tylenchomorpha</taxon>
        <taxon>Sphaerularioidea</taxon>
        <taxon>Anguinidae</taxon>
        <taxon>Anguininae</taxon>
        <taxon>Ditylenchus</taxon>
    </lineage>
</organism>
<dbReference type="Pfam" id="PF00651">
    <property type="entry name" value="BTB"/>
    <property type="match status" value="1"/>
</dbReference>